<evidence type="ECO:0000256" key="2">
    <source>
        <dbReference type="SAM" id="Phobius"/>
    </source>
</evidence>
<reference evidence="3" key="1">
    <citation type="submission" date="2021-01" db="EMBL/GenBank/DDBJ databases">
        <title>Chromosome-level genome assembly of a human fungal pathogen reveals clustering of transcriptionally co-regulated genes.</title>
        <authorList>
            <person name="Voorhies M."/>
            <person name="Cohen S."/>
            <person name="Shea T.P."/>
            <person name="Petrus S."/>
            <person name="Munoz J.F."/>
            <person name="Poplawski S."/>
            <person name="Goldman W.E."/>
            <person name="Michael T."/>
            <person name="Cuomo C.A."/>
            <person name="Sil A."/>
            <person name="Beyhan S."/>
        </authorList>
    </citation>
    <scope>NUCLEOTIDE SEQUENCE</scope>
    <source>
        <strain evidence="3">H88</strain>
    </source>
</reference>
<dbReference type="VEuPathDB" id="FungiDB:I7I53_00710"/>
<keyword evidence="2" id="KW-0472">Membrane</keyword>
<dbReference type="EMBL" id="CP069104">
    <property type="protein sequence ID" value="QSS53444.1"/>
    <property type="molecule type" value="Genomic_DNA"/>
</dbReference>
<dbReference type="AlphaFoldDB" id="A0A8A1LLW3"/>
<feature type="coiled-coil region" evidence="1">
    <location>
        <begin position="66"/>
        <end position="93"/>
    </location>
</feature>
<feature type="transmembrane region" description="Helical" evidence="2">
    <location>
        <begin position="43"/>
        <end position="62"/>
    </location>
</feature>
<evidence type="ECO:0000313" key="4">
    <source>
        <dbReference type="Proteomes" id="UP000663419"/>
    </source>
</evidence>
<gene>
    <name evidence="3" type="ORF">I7I53_00710</name>
</gene>
<accession>A0A8A1LLW3</accession>
<keyword evidence="2" id="KW-1133">Transmembrane helix</keyword>
<name>A0A8A1LLW3_AJEC8</name>
<organism evidence="3 4">
    <name type="scientific">Ajellomyces capsulatus (strain H88)</name>
    <name type="common">Darling's disease fungus</name>
    <name type="synonym">Histoplasma capsulatum</name>
    <dbReference type="NCBI Taxonomy" id="544711"/>
    <lineage>
        <taxon>Eukaryota</taxon>
        <taxon>Fungi</taxon>
        <taxon>Dikarya</taxon>
        <taxon>Ascomycota</taxon>
        <taxon>Pezizomycotina</taxon>
        <taxon>Eurotiomycetes</taxon>
        <taxon>Eurotiomycetidae</taxon>
        <taxon>Onygenales</taxon>
        <taxon>Ajellomycetaceae</taxon>
        <taxon>Histoplasma</taxon>
    </lineage>
</organism>
<protein>
    <submittedName>
        <fullName evidence="3">Uncharacterized protein</fullName>
    </submittedName>
</protein>
<proteinExistence type="predicted"/>
<keyword evidence="1" id="KW-0175">Coiled coil</keyword>
<sequence length="109" mass="12614">MAKNIVIRSTVRLAIRESSQGIRREVKGKEEDESVFRHHPLPILSYLSIISIFSAFIPRMTCIKTKRKELNIKRDMNKKKNSAEREIRAHTNDIGFWQHEVLSASPGLN</sequence>
<evidence type="ECO:0000256" key="1">
    <source>
        <dbReference type="SAM" id="Coils"/>
    </source>
</evidence>
<evidence type="ECO:0000313" key="3">
    <source>
        <dbReference type="EMBL" id="QSS53444.1"/>
    </source>
</evidence>
<dbReference type="Proteomes" id="UP000663419">
    <property type="component" value="Chromosome 3"/>
</dbReference>
<keyword evidence="2" id="KW-0812">Transmembrane</keyword>